<proteinExistence type="predicted"/>
<evidence type="ECO:0000313" key="2">
    <source>
        <dbReference type="EMBL" id="KAH9424244.1"/>
    </source>
</evidence>
<gene>
    <name evidence="2" type="ORF">DERP_004426</name>
</gene>
<keyword evidence="3" id="KW-1185">Reference proteome</keyword>
<evidence type="ECO:0008006" key="4">
    <source>
        <dbReference type="Google" id="ProtNLM"/>
    </source>
</evidence>
<comment type="caution">
    <text evidence="2">The sequence shown here is derived from an EMBL/GenBank/DDBJ whole genome shotgun (WGS) entry which is preliminary data.</text>
</comment>
<dbReference type="EMBL" id="NJHN03000029">
    <property type="protein sequence ID" value="KAH9424244.1"/>
    <property type="molecule type" value="Genomic_DNA"/>
</dbReference>
<dbReference type="Proteomes" id="UP000887458">
    <property type="component" value="Unassembled WGS sequence"/>
</dbReference>
<keyword evidence="1" id="KW-0472">Membrane</keyword>
<keyword evidence="1" id="KW-0812">Transmembrane</keyword>
<reference evidence="2 3" key="1">
    <citation type="journal article" date="2018" name="J. Allergy Clin. Immunol.">
        <title>High-quality assembly of Dermatophagoides pteronyssinus genome and transcriptome reveals a wide range of novel allergens.</title>
        <authorList>
            <person name="Liu X.Y."/>
            <person name="Yang K.Y."/>
            <person name="Wang M.Q."/>
            <person name="Kwok J.S."/>
            <person name="Zeng X."/>
            <person name="Yang Z."/>
            <person name="Xiao X.J."/>
            <person name="Lau C.P."/>
            <person name="Li Y."/>
            <person name="Huang Z.M."/>
            <person name="Ba J.G."/>
            <person name="Yim A.K."/>
            <person name="Ouyang C.Y."/>
            <person name="Ngai S.M."/>
            <person name="Chan T.F."/>
            <person name="Leung E.L."/>
            <person name="Liu L."/>
            <person name="Liu Z.G."/>
            <person name="Tsui S.K."/>
        </authorList>
    </citation>
    <scope>NUCLEOTIDE SEQUENCE [LARGE SCALE GENOMIC DNA]</scope>
    <source>
        <strain evidence="2">Derp</strain>
    </source>
</reference>
<keyword evidence="1" id="KW-1133">Transmembrane helix</keyword>
<evidence type="ECO:0000256" key="1">
    <source>
        <dbReference type="SAM" id="Phobius"/>
    </source>
</evidence>
<sequence>MPLKMFYESKSSSIIDDSDSEAFFDYDDCVDDDNEDCLFVYVLVDDIWLIQLLMVAGISMIPVVYNNFELNFNFS</sequence>
<accession>A0ABQ8JNW8</accession>
<organism evidence="2 3">
    <name type="scientific">Dermatophagoides pteronyssinus</name>
    <name type="common">European house dust mite</name>
    <dbReference type="NCBI Taxonomy" id="6956"/>
    <lineage>
        <taxon>Eukaryota</taxon>
        <taxon>Metazoa</taxon>
        <taxon>Ecdysozoa</taxon>
        <taxon>Arthropoda</taxon>
        <taxon>Chelicerata</taxon>
        <taxon>Arachnida</taxon>
        <taxon>Acari</taxon>
        <taxon>Acariformes</taxon>
        <taxon>Sarcoptiformes</taxon>
        <taxon>Astigmata</taxon>
        <taxon>Psoroptidia</taxon>
        <taxon>Analgoidea</taxon>
        <taxon>Pyroglyphidae</taxon>
        <taxon>Dermatophagoidinae</taxon>
        <taxon>Dermatophagoides</taxon>
    </lineage>
</organism>
<name>A0ABQ8JNW8_DERPT</name>
<evidence type="ECO:0000313" key="3">
    <source>
        <dbReference type="Proteomes" id="UP000887458"/>
    </source>
</evidence>
<feature type="transmembrane region" description="Helical" evidence="1">
    <location>
        <begin position="48"/>
        <end position="68"/>
    </location>
</feature>
<reference evidence="2 3" key="2">
    <citation type="journal article" date="2022" name="Mol. Biol. Evol.">
        <title>Comparative Genomics Reveals Insights into the Divergent Evolution of Astigmatic Mites and Household Pest Adaptations.</title>
        <authorList>
            <person name="Xiong Q."/>
            <person name="Wan A.T."/>
            <person name="Liu X."/>
            <person name="Fung C.S."/>
            <person name="Xiao X."/>
            <person name="Malainual N."/>
            <person name="Hou J."/>
            <person name="Wang L."/>
            <person name="Wang M."/>
            <person name="Yang K.Y."/>
            <person name="Cui Y."/>
            <person name="Leung E.L."/>
            <person name="Nong W."/>
            <person name="Shin S.K."/>
            <person name="Au S.W."/>
            <person name="Jeong K.Y."/>
            <person name="Chew F.T."/>
            <person name="Hui J.H."/>
            <person name="Leung T.F."/>
            <person name="Tungtrongchitr A."/>
            <person name="Zhong N."/>
            <person name="Liu Z."/>
            <person name="Tsui S.K."/>
        </authorList>
    </citation>
    <scope>NUCLEOTIDE SEQUENCE [LARGE SCALE GENOMIC DNA]</scope>
    <source>
        <strain evidence="2">Derp</strain>
    </source>
</reference>
<protein>
    <recommendedName>
        <fullName evidence="4">Transmembrane protein</fullName>
    </recommendedName>
</protein>